<dbReference type="InterPro" id="IPR003526">
    <property type="entry name" value="MECDP_synthase"/>
</dbReference>
<dbReference type="EMBL" id="CP003364">
    <property type="protein sequence ID" value="AGA29407.1"/>
    <property type="molecule type" value="Genomic_DNA"/>
</dbReference>
<dbReference type="InterPro" id="IPR020555">
    <property type="entry name" value="MECDP_synthase_CS"/>
</dbReference>
<feature type="binding site" evidence="7">
    <location>
        <begin position="34"/>
        <end position="35"/>
    </location>
    <ligand>
        <name>4-CDP-2-C-methyl-D-erythritol 2-phosphate</name>
        <dbReference type="ChEBI" id="CHEBI:57919"/>
    </ligand>
</feature>
<dbReference type="NCBIfam" id="TIGR00151">
    <property type="entry name" value="ispF"/>
    <property type="match status" value="1"/>
</dbReference>
<feature type="domain" description="2-C-methyl-D-erythritol 2,4-cyclodiphosphate synthase" evidence="9">
    <location>
        <begin position="1"/>
        <end position="154"/>
    </location>
</feature>
<protein>
    <recommendedName>
        <fullName evidence="3 7">2-C-methyl-D-erythritol 2,4-cyclodiphosphate synthase</fullName>
        <shortName evidence="7">MECDP-synthase</shortName>
        <shortName evidence="7">MECPP-synthase</shortName>
        <shortName evidence="7">MECPS</shortName>
        <ecNumber evidence="3 7">4.6.1.12</ecNumber>
    </recommendedName>
</protein>
<dbReference type="Proteomes" id="UP000010798">
    <property type="component" value="Chromosome"/>
</dbReference>
<feature type="binding site" evidence="7">
    <location>
        <position position="142"/>
    </location>
    <ligand>
        <name>4-CDP-2-C-methyl-D-erythritol 2-phosphate</name>
        <dbReference type="ChEBI" id="CHEBI:57919"/>
    </ligand>
</feature>
<evidence type="ECO:0000313" key="11">
    <source>
        <dbReference type="Proteomes" id="UP000010798"/>
    </source>
</evidence>
<evidence type="ECO:0000256" key="1">
    <source>
        <dbReference type="ARBA" id="ARBA00000200"/>
    </source>
</evidence>
<dbReference type="Gene3D" id="3.30.1330.50">
    <property type="entry name" value="2-C-methyl-D-erythritol 2,4-cyclodiphosphate synthase"/>
    <property type="match status" value="1"/>
</dbReference>
<dbReference type="SUPFAM" id="SSF69765">
    <property type="entry name" value="IpsF-like"/>
    <property type="match status" value="1"/>
</dbReference>
<evidence type="ECO:0000256" key="3">
    <source>
        <dbReference type="ARBA" id="ARBA00012579"/>
    </source>
</evidence>
<evidence type="ECO:0000256" key="8">
    <source>
        <dbReference type="RuleBase" id="RU004395"/>
    </source>
</evidence>
<evidence type="ECO:0000256" key="4">
    <source>
        <dbReference type="ARBA" id="ARBA00022723"/>
    </source>
</evidence>
<dbReference type="EC" id="4.6.1.12" evidence="3 7"/>
<comment type="cofactor">
    <cofactor evidence="7">
        <name>a divalent metal cation</name>
        <dbReference type="ChEBI" id="CHEBI:60240"/>
    </cofactor>
    <text evidence="7">Binds 1 divalent metal cation per subunit.</text>
</comment>
<feature type="binding site" evidence="7">
    <location>
        <position position="8"/>
    </location>
    <ligand>
        <name>a divalent metal cation</name>
        <dbReference type="ChEBI" id="CHEBI:60240"/>
    </ligand>
</feature>
<dbReference type="PANTHER" id="PTHR43181:SF1">
    <property type="entry name" value="2-C-METHYL-D-ERYTHRITOL 2,4-CYCLODIPHOSPHATE SYNTHASE, CHLOROPLASTIC"/>
    <property type="match status" value="1"/>
</dbReference>
<reference evidence="10 11" key="1">
    <citation type="submission" date="2012-02" db="EMBL/GenBank/DDBJ databases">
        <title>Complete sequence of chromosome of Singulisphaera acidiphila DSM 18658.</title>
        <authorList>
            <consortium name="US DOE Joint Genome Institute (JGI-PGF)"/>
            <person name="Lucas S."/>
            <person name="Copeland A."/>
            <person name="Lapidus A."/>
            <person name="Glavina del Rio T."/>
            <person name="Dalin E."/>
            <person name="Tice H."/>
            <person name="Bruce D."/>
            <person name="Goodwin L."/>
            <person name="Pitluck S."/>
            <person name="Peters L."/>
            <person name="Ovchinnikova G."/>
            <person name="Chertkov O."/>
            <person name="Kyrpides N."/>
            <person name="Mavromatis K."/>
            <person name="Ivanova N."/>
            <person name="Brettin T."/>
            <person name="Detter J.C."/>
            <person name="Han C."/>
            <person name="Larimer F."/>
            <person name="Land M."/>
            <person name="Hauser L."/>
            <person name="Markowitz V."/>
            <person name="Cheng J.-F."/>
            <person name="Hugenholtz P."/>
            <person name="Woyke T."/>
            <person name="Wu D."/>
            <person name="Tindall B."/>
            <person name="Pomrenke H."/>
            <person name="Brambilla E."/>
            <person name="Klenk H.-P."/>
            <person name="Eisen J.A."/>
        </authorList>
    </citation>
    <scope>NUCLEOTIDE SEQUENCE [LARGE SCALE GENOMIC DNA]</scope>
    <source>
        <strain evidence="11">ATCC BAA-1392 / DSM 18658 / VKM B-2454 / MOB10</strain>
    </source>
</reference>
<feature type="binding site" evidence="7">
    <location>
        <begin position="8"/>
        <end position="10"/>
    </location>
    <ligand>
        <name>4-CDP-2-C-methyl-D-erythritol 2-phosphate</name>
        <dbReference type="ChEBI" id="CHEBI:57919"/>
    </ligand>
</feature>
<evidence type="ECO:0000256" key="5">
    <source>
        <dbReference type="ARBA" id="ARBA00023229"/>
    </source>
</evidence>
<feature type="binding site" evidence="7">
    <location>
        <begin position="56"/>
        <end position="58"/>
    </location>
    <ligand>
        <name>4-CDP-2-C-methyl-D-erythritol 2-phosphate</name>
        <dbReference type="ChEBI" id="CHEBI:57919"/>
    </ligand>
</feature>
<dbReference type="STRING" id="886293.Sinac_5255"/>
<dbReference type="HOGENOM" id="CLU_084630_2_0_0"/>
<dbReference type="GO" id="GO:0019288">
    <property type="term" value="P:isopentenyl diphosphate biosynthetic process, methylerythritol 4-phosphate pathway"/>
    <property type="evidence" value="ECO:0007669"/>
    <property type="project" value="UniProtKB-UniRule"/>
</dbReference>
<dbReference type="CDD" id="cd00554">
    <property type="entry name" value="MECDP_synthase"/>
    <property type="match status" value="1"/>
</dbReference>
<comment type="catalytic activity">
    <reaction evidence="1 7 8">
        <text>4-CDP-2-C-methyl-D-erythritol 2-phosphate = 2-C-methyl-D-erythritol 2,4-cyclic diphosphate + CMP</text>
        <dbReference type="Rhea" id="RHEA:23864"/>
        <dbReference type="ChEBI" id="CHEBI:57919"/>
        <dbReference type="ChEBI" id="CHEBI:58483"/>
        <dbReference type="ChEBI" id="CHEBI:60377"/>
        <dbReference type="EC" id="4.6.1.12"/>
    </reaction>
</comment>
<evidence type="ECO:0000256" key="2">
    <source>
        <dbReference type="ARBA" id="ARBA00004709"/>
    </source>
</evidence>
<dbReference type="KEGG" id="saci:Sinac_5255"/>
<keyword evidence="4 7" id="KW-0479">Metal-binding</keyword>
<feature type="binding site" evidence="7">
    <location>
        <position position="10"/>
    </location>
    <ligand>
        <name>a divalent metal cation</name>
        <dbReference type="ChEBI" id="CHEBI:60240"/>
    </ligand>
</feature>
<dbReference type="UniPathway" id="UPA00056">
    <property type="reaction ID" value="UER00095"/>
</dbReference>
<dbReference type="OrthoDB" id="9804336at2"/>
<dbReference type="PANTHER" id="PTHR43181">
    <property type="entry name" value="2-C-METHYL-D-ERYTHRITOL 2,4-CYCLODIPHOSPHATE SYNTHASE, CHLOROPLASTIC"/>
    <property type="match status" value="1"/>
</dbReference>
<dbReference type="HAMAP" id="MF_00107">
    <property type="entry name" value="IspF"/>
    <property type="match status" value="1"/>
</dbReference>
<keyword evidence="6 7" id="KW-0456">Lyase</keyword>
<dbReference type="GO" id="GO:0008685">
    <property type="term" value="F:2-C-methyl-D-erythritol 2,4-cyclodiphosphate synthase activity"/>
    <property type="evidence" value="ECO:0007669"/>
    <property type="project" value="UniProtKB-UniRule"/>
</dbReference>
<keyword evidence="5 7" id="KW-0414">Isoprene biosynthesis</keyword>
<dbReference type="eggNOG" id="COG0245">
    <property type="taxonomic scope" value="Bacteria"/>
</dbReference>
<gene>
    <name evidence="7" type="primary">ispF</name>
    <name evidence="10" type="ordered locus">Sinac_5255</name>
</gene>
<feature type="site" description="Transition state stabilizer" evidence="7">
    <location>
        <position position="133"/>
    </location>
</feature>
<accession>L0DJI6</accession>
<proteinExistence type="inferred from homology"/>
<evidence type="ECO:0000256" key="7">
    <source>
        <dbReference type="HAMAP-Rule" id="MF_00107"/>
    </source>
</evidence>
<dbReference type="Pfam" id="PF02542">
    <property type="entry name" value="YgbB"/>
    <property type="match status" value="1"/>
</dbReference>
<comment type="subunit">
    <text evidence="7">Homotrimer.</text>
</comment>
<feature type="binding site" evidence="7">
    <location>
        <position position="42"/>
    </location>
    <ligand>
        <name>a divalent metal cation</name>
        <dbReference type="ChEBI" id="CHEBI:60240"/>
    </ligand>
</feature>
<evidence type="ECO:0000256" key="6">
    <source>
        <dbReference type="ARBA" id="ARBA00023239"/>
    </source>
</evidence>
<sequence>MRVGIGHDTHRLVAGRPLILAGVRIEHPLGLYGHSDADVVMHAVADALLGASGLGDIGEHYPDTDPHWEGLDGSVLLRDVVGRVARKGWRPVNCDVIIHAQQPKLLSFKQEMRTNLANLLGLAAQEVNIKAKTGENVGPIGRAEAISCEAVVLLQATDPT</sequence>
<comment type="function">
    <text evidence="7">Involved in the biosynthesis of isopentenyl diphosphate (IPP) and dimethylallyl diphosphate (DMAPP), two major building blocks of isoprenoid compounds. Catalyzes the conversion of 4-diphosphocytidyl-2-C-methyl-D-erythritol 2-phosphate (CDP-ME2P) to 2-C-methyl-D-erythritol 2,4-cyclodiphosphate (ME-CPP) with a corresponding release of cytidine 5-monophosphate (CMP).</text>
</comment>
<dbReference type="GO" id="GO:0016114">
    <property type="term" value="P:terpenoid biosynthetic process"/>
    <property type="evidence" value="ECO:0007669"/>
    <property type="project" value="InterPro"/>
</dbReference>
<dbReference type="PROSITE" id="PS01350">
    <property type="entry name" value="ISPF"/>
    <property type="match status" value="1"/>
</dbReference>
<dbReference type="RefSeq" id="WP_015248510.1">
    <property type="nucleotide sequence ID" value="NC_019892.1"/>
</dbReference>
<name>L0DJI6_SINAD</name>
<feature type="site" description="Transition state stabilizer" evidence="7">
    <location>
        <position position="34"/>
    </location>
</feature>
<comment type="pathway">
    <text evidence="2 7">Isoprenoid biosynthesis; isopentenyl diphosphate biosynthesis via DXP pathway; isopentenyl diphosphate from 1-deoxy-D-xylulose 5-phosphate: step 4/6.</text>
</comment>
<evidence type="ECO:0000313" key="10">
    <source>
        <dbReference type="EMBL" id="AGA29407.1"/>
    </source>
</evidence>
<dbReference type="AlphaFoldDB" id="L0DJI6"/>
<comment type="caution">
    <text evidence="7">Lacks conserved residue(s) required for the propagation of feature annotation.</text>
</comment>
<dbReference type="GO" id="GO:0046872">
    <property type="term" value="F:metal ion binding"/>
    <property type="evidence" value="ECO:0007669"/>
    <property type="project" value="UniProtKB-KW"/>
</dbReference>
<comment type="similarity">
    <text evidence="7 8">Belongs to the IspF family.</text>
</comment>
<organism evidence="10 11">
    <name type="scientific">Singulisphaera acidiphila (strain ATCC BAA-1392 / DSM 18658 / VKM B-2454 / MOB10)</name>
    <dbReference type="NCBI Taxonomy" id="886293"/>
    <lineage>
        <taxon>Bacteria</taxon>
        <taxon>Pseudomonadati</taxon>
        <taxon>Planctomycetota</taxon>
        <taxon>Planctomycetia</taxon>
        <taxon>Isosphaerales</taxon>
        <taxon>Isosphaeraceae</taxon>
        <taxon>Singulisphaera</taxon>
    </lineage>
</organism>
<evidence type="ECO:0000259" key="9">
    <source>
        <dbReference type="Pfam" id="PF02542"/>
    </source>
</evidence>
<dbReference type="InterPro" id="IPR036571">
    <property type="entry name" value="MECDP_synthase_sf"/>
</dbReference>
<keyword evidence="11" id="KW-1185">Reference proteome</keyword>